<dbReference type="GO" id="GO:0005737">
    <property type="term" value="C:cytoplasm"/>
    <property type="evidence" value="ECO:0007669"/>
    <property type="project" value="TreeGrafter"/>
</dbReference>
<dbReference type="Gene3D" id="3.40.50.2000">
    <property type="entry name" value="Glycogen Phosphorylase B"/>
    <property type="match status" value="2"/>
</dbReference>
<evidence type="ECO:0000256" key="10">
    <source>
        <dbReference type="ARBA" id="ARBA00025174"/>
    </source>
</evidence>
<dbReference type="Pfam" id="PF00343">
    <property type="entry name" value="Phosphorylase"/>
    <property type="match status" value="1"/>
</dbReference>
<evidence type="ECO:0000256" key="11">
    <source>
        <dbReference type="PIRSR" id="PIRSR000460-1"/>
    </source>
</evidence>
<dbReference type="SUPFAM" id="SSF53756">
    <property type="entry name" value="UDP-Glycosyltransferase/glycogen phosphorylase"/>
    <property type="match status" value="1"/>
</dbReference>
<dbReference type="InterPro" id="IPR035090">
    <property type="entry name" value="Pyridoxal_P_attach_site"/>
</dbReference>
<evidence type="ECO:0000256" key="9">
    <source>
        <dbReference type="ARBA" id="ARBA00023277"/>
    </source>
</evidence>
<evidence type="ECO:0000256" key="4">
    <source>
        <dbReference type="ARBA" id="ARBA00022553"/>
    </source>
</evidence>
<evidence type="ECO:0000256" key="6">
    <source>
        <dbReference type="ARBA" id="ARBA00022676"/>
    </source>
</evidence>
<reference evidence="13" key="1">
    <citation type="submission" date="2020-10" db="EMBL/GenBank/DDBJ databases">
        <authorList>
            <person name="Gilroy R."/>
        </authorList>
    </citation>
    <scope>NUCLEOTIDE SEQUENCE</scope>
    <source>
        <strain evidence="13">CHK199-13235</strain>
    </source>
</reference>
<comment type="similarity">
    <text evidence="3 12">Belongs to the glycogen phosphorylase family.</text>
</comment>
<dbReference type="EMBL" id="DVJP01000015">
    <property type="protein sequence ID" value="HIS75415.1"/>
    <property type="molecule type" value="Genomic_DNA"/>
</dbReference>
<name>A0A9D1FLK1_9FIRM</name>
<dbReference type="NCBIfam" id="TIGR02093">
    <property type="entry name" value="P_ylase"/>
    <property type="match status" value="1"/>
</dbReference>
<keyword evidence="6 12" id="KW-0328">Glycosyltransferase</keyword>
<evidence type="ECO:0000313" key="13">
    <source>
        <dbReference type="EMBL" id="HIS75415.1"/>
    </source>
</evidence>
<gene>
    <name evidence="13" type="ORF">IAB51_01265</name>
</gene>
<feature type="modified residue" description="N6-(pyridoxal phosphate)lysine" evidence="11">
    <location>
        <position position="655"/>
    </location>
</feature>
<dbReference type="GO" id="GO:0030170">
    <property type="term" value="F:pyridoxal phosphate binding"/>
    <property type="evidence" value="ECO:0007669"/>
    <property type="project" value="InterPro"/>
</dbReference>
<keyword evidence="4" id="KW-0597">Phosphoprotein</keyword>
<dbReference type="PROSITE" id="PS00102">
    <property type="entry name" value="PHOSPHORYLASE"/>
    <property type="match status" value="1"/>
</dbReference>
<evidence type="ECO:0000256" key="1">
    <source>
        <dbReference type="ARBA" id="ARBA00001275"/>
    </source>
</evidence>
<evidence type="ECO:0000256" key="3">
    <source>
        <dbReference type="ARBA" id="ARBA00006047"/>
    </source>
</evidence>
<evidence type="ECO:0000256" key="2">
    <source>
        <dbReference type="ARBA" id="ARBA00001933"/>
    </source>
</evidence>
<keyword evidence="5" id="KW-0321">Glycogen metabolism</keyword>
<sequence>MNPSAATLKDELIRTLKTNYGYAPDEATDRQMYGAVLTVVQSYLTHKRADYLDALQKKDQKRIYYMSMEFLVGRCLRNNLYNLNMESAMKDAVSELGFDLDKIYEMEPDPGLGNGGLGRLASCYMDAATTLNYPFTGFSIRYEFGIFKQKIVDGWQMEFPDDWLEMGGYWLTPRNDEAMEVHFDGHVEEKWGEHGLTTIHRNYYTVRAVPYDLMISGKDSEAVNCLRLWRAEAPSAKGFDMYPFSRGEYVKSMEEDVKADAISKVLYPADDHIEGKRLRLKQQYFFVSASLQTIIREHLRHNPTLDNLPEKAVIHINDTHPALCVPELMRILLDECGYDWENAWEITCRTLAYTNHTVMSEALERWDLNLFRQHLPRITSIIEEIDRRFCRDVFEFHPEKRGQLSSMAIIGDNQVRMANLCVVACFSVNGVSALHSDILKDDLFKDYSDIFPGKLTNVTNGIASRRWLCQDNPLLSDYISELIGDGFIHDWDQLENLKKFADDRQVLQRLAKIKLENKKQLAKYISEANGIKVDPTSLFDVQVKRLHEYKRQLMNALHICHLYLQIKNHGLTIQPRTFLFGAKASPGYYMAKEIIRFICALGDVINRDPDLKGMLKVIFLADYKVSLAEKIYPAAEISEQISQAGKEASGTGNMKMMLNGALTLGTMDGANIEIFNQVGPENIFIFGMNTEEVNQTREKGYSPRALYDSNPHIREVLDFVRGGGLDGKNFDSIIQYLLNNDTYMSLADFESYRQAQAHVGEVYRNADNWNRMSLMNIAGAGIFSADRAVQEYVDNIWCK</sequence>
<keyword evidence="9 12" id="KW-0119">Carbohydrate metabolism</keyword>
<dbReference type="PANTHER" id="PTHR11468">
    <property type="entry name" value="GLYCOGEN PHOSPHORYLASE"/>
    <property type="match status" value="1"/>
</dbReference>
<evidence type="ECO:0000256" key="5">
    <source>
        <dbReference type="ARBA" id="ARBA00022600"/>
    </source>
</evidence>
<evidence type="ECO:0000256" key="7">
    <source>
        <dbReference type="ARBA" id="ARBA00022679"/>
    </source>
</evidence>
<proteinExistence type="inferred from homology"/>
<dbReference type="InterPro" id="IPR011833">
    <property type="entry name" value="Glycg_phsphrylas"/>
</dbReference>
<dbReference type="EC" id="2.4.1.1" evidence="12"/>
<comment type="catalytic activity">
    <reaction evidence="1 12">
        <text>[(1-&gt;4)-alpha-D-glucosyl](n) + phosphate = [(1-&gt;4)-alpha-D-glucosyl](n-1) + alpha-D-glucose 1-phosphate</text>
        <dbReference type="Rhea" id="RHEA:41732"/>
        <dbReference type="Rhea" id="RHEA-COMP:9584"/>
        <dbReference type="Rhea" id="RHEA-COMP:9586"/>
        <dbReference type="ChEBI" id="CHEBI:15444"/>
        <dbReference type="ChEBI" id="CHEBI:43474"/>
        <dbReference type="ChEBI" id="CHEBI:58601"/>
        <dbReference type="EC" id="2.4.1.1"/>
    </reaction>
</comment>
<organism evidence="13 14">
    <name type="scientific">Candidatus Merdivicinus excrementipullorum</name>
    <dbReference type="NCBI Taxonomy" id="2840867"/>
    <lineage>
        <taxon>Bacteria</taxon>
        <taxon>Bacillati</taxon>
        <taxon>Bacillota</taxon>
        <taxon>Clostridia</taxon>
        <taxon>Eubacteriales</taxon>
        <taxon>Oscillospiraceae</taxon>
        <taxon>Oscillospiraceae incertae sedis</taxon>
        <taxon>Candidatus Merdivicinus</taxon>
    </lineage>
</organism>
<reference evidence="13" key="2">
    <citation type="journal article" date="2021" name="PeerJ">
        <title>Extensive microbial diversity within the chicken gut microbiome revealed by metagenomics and culture.</title>
        <authorList>
            <person name="Gilroy R."/>
            <person name="Ravi A."/>
            <person name="Getino M."/>
            <person name="Pursley I."/>
            <person name="Horton D.L."/>
            <person name="Alikhan N.F."/>
            <person name="Baker D."/>
            <person name="Gharbi K."/>
            <person name="Hall N."/>
            <person name="Watson M."/>
            <person name="Adriaenssens E.M."/>
            <person name="Foster-Nyarko E."/>
            <person name="Jarju S."/>
            <person name="Secka A."/>
            <person name="Antonio M."/>
            <person name="Oren A."/>
            <person name="Chaudhuri R.R."/>
            <person name="La Ragione R."/>
            <person name="Hildebrand F."/>
            <person name="Pallen M.J."/>
        </authorList>
    </citation>
    <scope>NUCLEOTIDE SEQUENCE</scope>
    <source>
        <strain evidence="13">CHK199-13235</strain>
    </source>
</reference>
<keyword evidence="7 12" id="KW-0808">Transferase</keyword>
<dbReference type="FunFam" id="3.40.50.2000:FF:000153">
    <property type="entry name" value="Alpha-1,4 glucan phosphorylase"/>
    <property type="match status" value="1"/>
</dbReference>
<comment type="function">
    <text evidence="12">Allosteric enzyme that catalyzes the rate-limiting step in glycogen catabolism, the phosphorolytic cleavage of glycogen to produce glucose-1-phosphate, and plays a central role in maintaining cellular and organismal glucose homeostasis.</text>
</comment>
<dbReference type="PIRSF" id="PIRSF000460">
    <property type="entry name" value="Pprylas_GlgP"/>
    <property type="match status" value="1"/>
</dbReference>
<protein>
    <recommendedName>
        <fullName evidence="12">Alpha-1,4 glucan phosphorylase</fullName>
        <ecNumber evidence="12">2.4.1.1</ecNumber>
    </recommendedName>
</protein>
<dbReference type="GO" id="GO:0005980">
    <property type="term" value="P:glycogen catabolic process"/>
    <property type="evidence" value="ECO:0007669"/>
    <property type="project" value="TreeGrafter"/>
</dbReference>
<comment type="caution">
    <text evidence="13">The sequence shown here is derived from an EMBL/GenBank/DDBJ whole genome shotgun (WGS) entry which is preliminary data.</text>
</comment>
<dbReference type="InterPro" id="IPR000811">
    <property type="entry name" value="Glyco_trans_35"/>
</dbReference>
<dbReference type="Proteomes" id="UP000824002">
    <property type="component" value="Unassembled WGS sequence"/>
</dbReference>
<evidence type="ECO:0000256" key="12">
    <source>
        <dbReference type="RuleBase" id="RU000587"/>
    </source>
</evidence>
<dbReference type="AlphaFoldDB" id="A0A9D1FLK1"/>
<evidence type="ECO:0000313" key="14">
    <source>
        <dbReference type="Proteomes" id="UP000824002"/>
    </source>
</evidence>
<dbReference type="CDD" id="cd04300">
    <property type="entry name" value="GT35_Glycogen_Phosphorylase"/>
    <property type="match status" value="1"/>
</dbReference>
<evidence type="ECO:0000256" key="8">
    <source>
        <dbReference type="ARBA" id="ARBA00022898"/>
    </source>
</evidence>
<comment type="function">
    <text evidence="10">Phosphorylase is an important allosteric enzyme in carbohydrate metabolism. Enzymes from different sources differ in their regulatory mechanisms and in their natural substrates. However, all known phosphorylases share catalytic and structural properties.</text>
</comment>
<dbReference type="FunFam" id="3.40.50.2000:FF:000005">
    <property type="entry name" value="Alpha-1,4 glucan phosphorylase"/>
    <property type="match status" value="1"/>
</dbReference>
<dbReference type="GO" id="GO:0008184">
    <property type="term" value="F:glycogen phosphorylase activity"/>
    <property type="evidence" value="ECO:0007669"/>
    <property type="project" value="InterPro"/>
</dbReference>
<accession>A0A9D1FLK1</accession>
<comment type="cofactor">
    <cofactor evidence="2 12">
        <name>pyridoxal 5'-phosphate</name>
        <dbReference type="ChEBI" id="CHEBI:597326"/>
    </cofactor>
</comment>
<keyword evidence="8 11" id="KW-0663">Pyridoxal phosphate</keyword>
<dbReference type="PANTHER" id="PTHR11468:SF3">
    <property type="entry name" value="GLYCOGEN PHOSPHORYLASE, LIVER FORM"/>
    <property type="match status" value="1"/>
</dbReference>